<evidence type="ECO:0000313" key="1">
    <source>
        <dbReference type="EMBL" id="ODS02074.1"/>
    </source>
</evidence>
<protein>
    <submittedName>
        <fullName evidence="1">Uncharacterized protein</fullName>
    </submittedName>
</protein>
<dbReference type="AlphaFoldDB" id="A0A1E3W8D4"/>
<accession>A0A1E3W8D4</accession>
<keyword evidence="2" id="KW-1185">Reference proteome</keyword>
<dbReference type="Proteomes" id="UP000095042">
    <property type="component" value="Unassembled WGS sequence"/>
</dbReference>
<proteinExistence type="predicted"/>
<dbReference type="RefSeq" id="WP_069624722.1">
    <property type="nucleotide sequence ID" value="NZ_LPWD01000415.1"/>
</dbReference>
<gene>
    <name evidence="1" type="ORF">AUC71_02380</name>
</gene>
<evidence type="ECO:0000313" key="2">
    <source>
        <dbReference type="Proteomes" id="UP000095042"/>
    </source>
</evidence>
<name>A0A1E3W8D4_9HYPH</name>
<dbReference type="OrthoDB" id="8216299at2"/>
<sequence length="70" mass="8189">MRRLKAPWSAEKTEGGYRVRDSHGRTLCYIYCRDDEKNAEIANVLTWEEGRRVAVNIAKLPELLRAKERV</sequence>
<comment type="caution">
    <text evidence="1">The sequence shown here is derived from an EMBL/GenBank/DDBJ whole genome shotgun (WGS) entry which is preliminary data.</text>
</comment>
<reference evidence="1 2" key="1">
    <citation type="journal article" date="2016" name="Environ. Microbiol.">
        <title>New Methyloceanibacter diversity from North Sea sediments includes methanotroph containing solely the soluble methane monooxygenase.</title>
        <authorList>
            <person name="Vekeman B."/>
            <person name="Kerckhof F.M."/>
            <person name="Cremers G."/>
            <person name="de Vos P."/>
            <person name="Vandamme P."/>
            <person name="Boon N."/>
            <person name="Op den Camp H.J."/>
            <person name="Heylen K."/>
        </authorList>
    </citation>
    <scope>NUCLEOTIDE SEQUENCE [LARGE SCALE GENOMIC DNA]</scope>
    <source>
        <strain evidence="1 2">R-67177</strain>
    </source>
</reference>
<dbReference type="EMBL" id="LPWD01000415">
    <property type="protein sequence ID" value="ODS02074.1"/>
    <property type="molecule type" value="Genomic_DNA"/>
</dbReference>
<organism evidence="1 2">
    <name type="scientific">Methyloceanibacter marginalis</name>
    <dbReference type="NCBI Taxonomy" id="1774971"/>
    <lineage>
        <taxon>Bacteria</taxon>
        <taxon>Pseudomonadati</taxon>
        <taxon>Pseudomonadota</taxon>
        <taxon>Alphaproteobacteria</taxon>
        <taxon>Hyphomicrobiales</taxon>
        <taxon>Hyphomicrobiaceae</taxon>
        <taxon>Methyloceanibacter</taxon>
    </lineage>
</organism>